<dbReference type="AlphaFoldDB" id="A0A1X0R4M7"/>
<dbReference type="InterPro" id="IPR036047">
    <property type="entry name" value="F-box-like_dom_sf"/>
</dbReference>
<dbReference type="OrthoDB" id="10272502at2759"/>
<dbReference type="EMBL" id="KV921914">
    <property type="protein sequence ID" value="ORE06898.1"/>
    <property type="molecule type" value="Genomic_DNA"/>
</dbReference>
<name>A0A1X0R4M7_RHIZD</name>
<proteinExistence type="predicted"/>
<evidence type="ECO:0000259" key="1">
    <source>
        <dbReference type="SMART" id="SM00256"/>
    </source>
</evidence>
<dbReference type="Pfam" id="PF12937">
    <property type="entry name" value="F-box-like"/>
    <property type="match status" value="1"/>
</dbReference>
<accession>A0A1X0R4M7</accession>
<organism evidence="2">
    <name type="scientific">Rhizopus microsporus var. microsporus</name>
    <dbReference type="NCBI Taxonomy" id="86635"/>
    <lineage>
        <taxon>Eukaryota</taxon>
        <taxon>Fungi</taxon>
        <taxon>Fungi incertae sedis</taxon>
        <taxon>Mucoromycota</taxon>
        <taxon>Mucoromycotina</taxon>
        <taxon>Mucoromycetes</taxon>
        <taxon>Mucorales</taxon>
        <taxon>Mucorineae</taxon>
        <taxon>Rhizopodaceae</taxon>
        <taxon>Rhizopus</taxon>
    </lineage>
</organism>
<dbReference type="InterPro" id="IPR001810">
    <property type="entry name" value="F-box_dom"/>
</dbReference>
<gene>
    <name evidence="2" type="ORF">BCV72DRAFT_327789</name>
</gene>
<dbReference type="VEuPathDB" id="FungiDB:BCV72DRAFT_327789"/>
<protein>
    <recommendedName>
        <fullName evidence="1">F-box domain-containing protein</fullName>
    </recommendedName>
</protein>
<dbReference type="Proteomes" id="UP000242414">
    <property type="component" value="Unassembled WGS sequence"/>
</dbReference>
<feature type="domain" description="F-box" evidence="1">
    <location>
        <begin position="7"/>
        <end position="47"/>
    </location>
</feature>
<evidence type="ECO:0000313" key="2">
    <source>
        <dbReference type="EMBL" id="ORE06898.1"/>
    </source>
</evidence>
<sequence>MANFQRLPIDILYLILDYLKENKDIKNCRLVCLQWCMALTYRLFQDISIKDEYHLKALLDLTTSSKSNRLIQLGQHVKTLTIYNSRDYKQMPVITRHDFEQLVKSCPHVHKLLLDAFTFGKYISAYLLDISDDTKWKVQSFGLKHITMDIYYKYKDSITEFYAPYRMKSIRDLAYFPLLQQVHLHAFSITTMEDFMFIFDTCRNIRDISTTVDIDTPSHIACPQDLYPSLTRAEFVCRGRQIPKGLIDCIIRRFTQISNISFYLDNESSKPIDGSDYDRLVKHVVKHLKQESRLSLYKPIFNAEHLDQAAITINNCLKSLSKQSFITSSVHFTIIQSMSWDNETVKLLDAFKRHDDDMVHRYLELHCPGRYPLQELIYYLRNVKPYIQELTMMNDDSSSVTSADHIDATLYQCHQLQKLTFFRYGLPSLQGCVNRAVQSICIASCNIHTGFFGDLSTAFPRLKNIDLRCNTIVCDSDGTGSNIIDLGSLILDRLTLVLSIQNDMPTSDTQEYLVSLKTHRKTSYFVIDNQRNPRKLSTDEATEKDKSIDYLINCHDVQQFALDITISS</sequence>
<reference evidence="2" key="1">
    <citation type="journal article" date="2016" name="Proc. Natl. Acad. Sci. U.S.A.">
        <title>Lipid metabolic changes in an early divergent fungus govern the establishment of a mutualistic symbiosis with endobacteria.</title>
        <authorList>
            <person name="Lastovetsky O.A."/>
            <person name="Gaspar M.L."/>
            <person name="Mondo S.J."/>
            <person name="LaButti K.M."/>
            <person name="Sandor L."/>
            <person name="Grigoriev I.V."/>
            <person name="Henry S.A."/>
            <person name="Pawlowska T.E."/>
        </authorList>
    </citation>
    <scope>NUCLEOTIDE SEQUENCE [LARGE SCALE GENOMIC DNA]</scope>
    <source>
        <strain evidence="2">ATCC 52814</strain>
    </source>
</reference>
<dbReference type="SUPFAM" id="SSF81383">
    <property type="entry name" value="F-box domain"/>
    <property type="match status" value="1"/>
</dbReference>
<dbReference type="SMART" id="SM00256">
    <property type="entry name" value="FBOX"/>
    <property type="match status" value="1"/>
</dbReference>